<feature type="compositionally biased region" description="Polar residues" evidence="1">
    <location>
        <begin position="357"/>
        <end position="367"/>
    </location>
</feature>
<feature type="compositionally biased region" description="Basic and acidic residues" evidence="1">
    <location>
        <begin position="58"/>
        <end position="70"/>
    </location>
</feature>
<dbReference type="Gene3D" id="1.20.1270.60">
    <property type="entry name" value="Arfaptin homology (AH) domain/BAR domain"/>
    <property type="match status" value="1"/>
</dbReference>
<sequence>MSMNDGGSDVIGCAPSGSAYKALASKNHISPINYITHRTMFQKLQAKAQAALASATHHRTDSGNEGRTDNDGDYTQPTQQSSGRHHAIDNITHTLKQLHTQYSPQVRPDARQLQLVITSQKGLALDFDAVSRESKGHSKELYLWGQEQVEDVKDVSDRIAYLNFVHGALAADLAKSLDTARASYKSLREAETALHPRRTARANMKAEIERIRAAGAAGKAPANGAERVAELESQLRKAEQDDAPQEREVLLLKRRALVECERKKWAAFREYAAKIELLADASEALLGELPEQELQGSYAGIHNTARIRSQLQYAIDSYKPAPGRANQFKALHVDPGVGAGADTRSFGETHKDELSSLPPTTVSTPQTGAGALAEQRFGSQGAGVPHAGPSPAVGPQHGQAPPPQPAPINPAALNNNPASIPPHSPTVSSPLRDATATTTTDAPTHSVIAPTSAASPPAATAPALVPPVQTETSHITVAETGVPLTAGADGPGPKSGNLSRDNVPATTGAVPQAGPNDQLPGFAGPAKHETAEEEKARLAREERERLLHSGGAPGPGQSTESAEEEKARLEREERERVLRGQQSQGGSGEESKPVLPPYADF</sequence>
<evidence type="ECO:0000313" key="3">
    <source>
        <dbReference type="Proteomes" id="UP000383932"/>
    </source>
</evidence>
<dbReference type="OrthoDB" id="5599269at2759"/>
<dbReference type="GO" id="GO:0005886">
    <property type="term" value="C:plasma membrane"/>
    <property type="evidence" value="ECO:0007669"/>
    <property type="project" value="TreeGrafter"/>
</dbReference>
<reference evidence="2 3" key="1">
    <citation type="journal article" date="2019" name="Fungal Biol. Biotechnol.">
        <title>Draft genome sequence of fastidious pathogen Ceratobasidium theobromae, which causes vascular-streak dieback in Theobroma cacao.</title>
        <authorList>
            <person name="Ali S.S."/>
            <person name="Asman A."/>
            <person name="Shao J."/>
            <person name="Firmansyah A.P."/>
            <person name="Susilo A.W."/>
            <person name="Rosmana A."/>
            <person name="McMahon P."/>
            <person name="Junaid M."/>
            <person name="Guest D."/>
            <person name="Kheng T.Y."/>
            <person name="Meinhardt L.W."/>
            <person name="Bailey B.A."/>
        </authorList>
    </citation>
    <scope>NUCLEOTIDE SEQUENCE [LARGE SCALE GENOMIC DNA]</scope>
    <source>
        <strain evidence="2 3">CT2</strain>
    </source>
</reference>
<dbReference type="InterPro" id="IPR028245">
    <property type="entry name" value="PIL1/LSP1"/>
</dbReference>
<dbReference type="GO" id="GO:0070941">
    <property type="term" value="P:eisosome assembly"/>
    <property type="evidence" value="ECO:0007669"/>
    <property type="project" value="TreeGrafter"/>
</dbReference>
<proteinExistence type="predicted"/>
<gene>
    <name evidence="2" type="ORF">CTheo_2298</name>
</gene>
<dbReference type="GO" id="GO:0006897">
    <property type="term" value="P:endocytosis"/>
    <property type="evidence" value="ECO:0007669"/>
    <property type="project" value="TreeGrafter"/>
</dbReference>
<feature type="compositionally biased region" description="Basic and acidic residues" evidence="1">
    <location>
        <begin position="526"/>
        <end position="547"/>
    </location>
</feature>
<dbReference type="PANTHER" id="PTHR31962:SF1">
    <property type="entry name" value="SPHINGOLIPID LONG CHAIN BASE-RESPONSIVE PROTEIN PIL1"/>
    <property type="match status" value="1"/>
</dbReference>
<feature type="compositionally biased region" description="Low complexity" evidence="1">
    <location>
        <begin position="409"/>
        <end position="418"/>
    </location>
</feature>
<dbReference type="Proteomes" id="UP000383932">
    <property type="component" value="Unassembled WGS sequence"/>
</dbReference>
<dbReference type="GO" id="GO:0008289">
    <property type="term" value="F:lipid binding"/>
    <property type="evidence" value="ECO:0007669"/>
    <property type="project" value="TreeGrafter"/>
</dbReference>
<comment type="caution">
    <text evidence="2">The sequence shown here is derived from an EMBL/GenBank/DDBJ whole genome shotgun (WGS) entry which is preliminary data.</text>
</comment>
<keyword evidence="3" id="KW-1185">Reference proteome</keyword>
<name>A0A5N5QSK9_9AGAM</name>
<feature type="compositionally biased region" description="Polar residues" evidence="1">
    <location>
        <begin position="73"/>
        <end position="82"/>
    </location>
</feature>
<feature type="compositionally biased region" description="Low complexity" evidence="1">
    <location>
        <begin position="433"/>
        <end position="463"/>
    </location>
</feature>
<dbReference type="EMBL" id="SSOP01000023">
    <property type="protein sequence ID" value="KAB5594217.1"/>
    <property type="molecule type" value="Genomic_DNA"/>
</dbReference>
<evidence type="ECO:0000313" key="2">
    <source>
        <dbReference type="EMBL" id="KAB5594217.1"/>
    </source>
</evidence>
<dbReference type="GO" id="GO:0036286">
    <property type="term" value="C:eisosome filament"/>
    <property type="evidence" value="ECO:0007669"/>
    <property type="project" value="TreeGrafter"/>
</dbReference>
<feature type="compositionally biased region" description="Basic and acidic residues" evidence="1">
    <location>
        <begin position="345"/>
        <end position="354"/>
    </location>
</feature>
<dbReference type="InterPro" id="IPR027267">
    <property type="entry name" value="AH/BAR_dom_sf"/>
</dbReference>
<feature type="region of interest" description="Disordered" evidence="1">
    <location>
        <begin position="483"/>
        <end position="601"/>
    </location>
</feature>
<feature type="compositionally biased region" description="Basic and acidic residues" evidence="1">
    <location>
        <begin position="564"/>
        <end position="578"/>
    </location>
</feature>
<dbReference type="Pfam" id="PF13805">
    <property type="entry name" value="Pil1"/>
    <property type="match status" value="1"/>
</dbReference>
<protein>
    <submittedName>
        <fullName evidence="2">Sphingolipid long chain base-responsive protein LSP1</fullName>
    </submittedName>
</protein>
<evidence type="ECO:0000256" key="1">
    <source>
        <dbReference type="SAM" id="MobiDB-lite"/>
    </source>
</evidence>
<organism evidence="2 3">
    <name type="scientific">Ceratobasidium theobromae</name>
    <dbReference type="NCBI Taxonomy" id="1582974"/>
    <lineage>
        <taxon>Eukaryota</taxon>
        <taxon>Fungi</taxon>
        <taxon>Dikarya</taxon>
        <taxon>Basidiomycota</taxon>
        <taxon>Agaricomycotina</taxon>
        <taxon>Agaricomycetes</taxon>
        <taxon>Cantharellales</taxon>
        <taxon>Ceratobasidiaceae</taxon>
        <taxon>Ceratobasidium</taxon>
    </lineage>
</organism>
<feature type="region of interest" description="Disordered" evidence="1">
    <location>
        <begin position="52"/>
        <end position="84"/>
    </location>
</feature>
<accession>A0A5N5QSK9</accession>
<dbReference type="AlphaFoldDB" id="A0A5N5QSK9"/>
<feature type="region of interest" description="Disordered" evidence="1">
    <location>
        <begin position="339"/>
        <end position="463"/>
    </location>
</feature>
<dbReference type="PANTHER" id="PTHR31962">
    <property type="entry name" value="SPHINGOLIPID LONG CHAIN BASE-RESPONSIVE PROTEIN PIL1"/>
    <property type="match status" value="1"/>
</dbReference>